<evidence type="ECO:0008006" key="5">
    <source>
        <dbReference type="Google" id="ProtNLM"/>
    </source>
</evidence>
<dbReference type="NCBIfam" id="NF045728">
    <property type="entry name" value="glycosyl_F510_1955"/>
    <property type="match status" value="1"/>
</dbReference>
<dbReference type="Gene3D" id="2.130.10.10">
    <property type="entry name" value="YVTN repeat-like/Quinoprotein amine dehydrogenase"/>
    <property type="match status" value="1"/>
</dbReference>
<evidence type="ECO:0000313" key="4">
    <source>
        <dbReference type="Proteomes" id="UP001501475"/>
    </source>
</evidence>
<proteinExistence type="predicted"/>
<dbReference type="SUPFAM" id="SSF110296">
    <property type="entry name" value="Oligoxyloglucan reducing end-specific cellobiohydrolase"/>
    <property type="match status" value="1"/>
</dbReference>
<feature type="chain" id="PRO_5046688458" description="Exo-alpha-sialidase" evidence="2">
    <location>
        <begin position="31"/>
        <end position="307"/>
    </location>
</feature>
<evidence type="ECO:0000256" key="2">
    <source>
        <dbReference type="SAM" id="SignalP"/>
    </source>
</evidence>
<dbReference type="InterPro" id="IPR006311">
    <property type="entry name" value="TAT_signal"/>
</dbReference>
<keyword evidence="4" id="KW-1185">Reference proteome</keyword>
<comment type="caution">
    <text evidence="3">The sequence shown here is derived from an EMBL/GenBank/DDBJ whole genome shotgun (WGS) entry which is preliminary data.</text>
</comment>
<feature type="region of interest" description="Disordered" evidence="1">
    <location>
        <begin position="30"/>
        <end position="60"/>
    </location>
</feature>
<reference evidence="4" key="1">
    <citation type="journal article" date="2019" name="Int. J. Syst. Evol. Microbiol.">
        <title>The Global Catalogue of Microorganisms (GCM) 10K type strain sequencing project: providing services to taxonomists for standard genome sequencing and annotation.</title>
        <authorList>
            <consortium name="The Broad Institute Genomics Platform"/>
            <consortium name="The Broad Institute Genome Sequencing Center for Infectious Disease"/>
            <person name="Wu L."/>
            <person name="Ma J."/>
        </authorList>
    </citation>
    <scope>NUCLEOTIDE SEQUENCE [LARGE SCALE GENOMIC DNA]</scope>
    <source>
        <strain evidence="4">JCM 15591</strain>
    </source>
</reference>
<feature type="signal peptide" evidence="2">
    <location>
        <begin position="1"/>
        <end position="30"/>
    </location>
</feature>
<accession>A0ABP4XB51</accession>
<dbReference type="EMBL" id="BAAAPN010000104">
    <property type="protein sequence ID" value="GAA1775992.1"/>
    <property type="molecule type" value="Genomic_DNA"/>
</dbReference>
<evidence type="ECO:0000256" key="1">
    <source>
        <dbReference type="SAM" id="MobiDB-lite"/>
    </source>
</evidence>
<dbReference type="Proteomes" id="UP001501475">
    <property type="component" value="Unassembled WGS sequence"/>
</dbReference>
<keyword evidence="2" id="KW-0732">Signal</keyword>
<evidence type="ECO:0000313" key="3">
    <source>
        <dbReference type="EMBL" id="GAA1775992.1"/>
    </source>
</evidence>
<protein>
    <recommendedName>
        <fullName evidence="5">Exo-alpha-sialidase</fullName>
    </recommendedName>
</protein>
<organism evidence="3 4">
    <name type="scientific">Nostocoides vanveenii</name>
    <dbReference type="NCBI Taxonomy" id="330835"/>
    <lineage>
        <taxon>Bacteria</taxon>
        <taxon>Bacillati</taxon>
        <taxon>Actinomycetota</taxon>
        <taxon>Actinomycetes</taxon>
        <taxon>Micrococcales</taxon>
        <taxon>Intrasporangiaceae</taxon>
        <taxon>Nostocoides</taxon>
    </lineage>
</organism>
<dbReference type="PROSITE" id="PS51257">
    <property type="entry name" value="PROKAR_LIPOPROTEIN"/>
    <property type="match status" value="1"/>
</dbReference>
<dbReference type="PROSITE" id="PS51318">
    <property type="entry name" value="TAT"/>
    <property type="match status" value="1"/>
</dbReference>
<name>A0ABP4XB51_9MICO</name>
<gene>
    <name evidence="3" type="ORF">GCM10009810_36330</name>
</gene>
<dbReference type="InterPro" id="IPR015943">
    <property type="entry name" value="WD40/YVTN_repeat-like_dom_sf"/>
</dbReference>
<feature type="compositionally biased region" description="Low complexity" evidence="1">
    <location>
        <begin position="33"/>
        <end position="60"/>
    </location>
</feature>
<dbReference type="InterPro" id="IPR054817">
    <property type="entry name" value="Glycosyl_F510_1955-like"/>
</dbReference>
<sequence>MNTRARRRFLLAGSALATLAVLTACGSTGAATPSARGGSPATAPAATAAATSPAETSSSRPPVAITHIHAVARDPNSGELLLATHEGLFRHVNSELVQNGQVIDLMGFAVAPDGTYYASGHPGAGVDLPQPVGLITSTDAGRTWRVASRGGQSDFHALTAGPAAVVGFDGVLRSSTDGTTWTTRSIPAPPRTLAAAPTSGTLLATTEAGLLASSDTGSTWRPLSPPGTALAVTWADEKTIVIATTTGQLGVSSDAGATWSLNPTRIGPAEALHARRGSDGGLEIVVVADSKVLRTLDGGTTTENLLP</sequence>